<dbReference type="InterPro" id="IPR008880">
    <property type="entry name" value="Trigger_fac_C"/>
</dbReference>
<dbReference type="Pfam" id="PF05698">
    <property type="entry name" value="Trigger_C"/>
    <property type="match status" value="1"/>
</dbReference>
<keyword evidence="12" id="KW-0963">Cytoplasm</keyword>
<dbReference type="Pfam" id="PF05697">
    <property type="entry name" value="Trigger_N"/>
    <property type="match status" value="1"/>
</dbReference>
<evidence type="ECO:0000259" key="15">
    <source>
        <dbReference type="PROSITE" id="PS50059"/>
    </source>
</evidence>
<evidence type="ECO:0000256" key="3">
    <source>
        <dbReference type="ARBA" id="ARBA00013194"/>
    </source>
</evidence>
<organism evidence="16 17">
    <name type="scientific">Anoxynatronum sibiricum</name>
    <dbReference type="NCBI Taxonomy" id="210623"/>
    <lineage>
        <taxon>Bacteria</taxon>
        <taxon>Bacillati</taxon>
        <taxon>Bacillota</taxon>
        <taxon>Clostridia</taxon>
        <taxon>Eubacteriales</taxon>
        <taxon>Clostridiaceae</taxon>
        <taxon>Anoxynatronum</taxon>
    </lineage>
</organism>
<evidence type="ECO:0000256" key="11">
    <source>
        <dbReference type="ARBA" id="ARBA00029986"/>
    </source>
</evidence>
<dbReference type="PROSITE" id="PS50059">
    <property type="entry name" value="FKBP_PPIASE"/>
    <property type="match status" value="1"/>
</dbReference>
<evidence type="ECO:0000256" key="14">
    <source>
        <dbReference type="RuleBase" id="RU003914"/>
    </source>
</evidence>
<dbReference type="InterPro" id="IPR001179">
    <property type="entry name" value="PPIase_FKBP_dom"/>
</dbReference>
<dbReference type="InterPro" id="IPR005215">
    <property type="entry name" value="Trig_fac"/>
</dbReference>
<comment type="domain">
    <text evidence="12">Consists of 3 domains; the N-terminus binds the ribosome, the middle domain has PPIase activity, while the C-terminus has intrinsic chaperone activity on its own.</text>
</comment>
<dbReference type="HAMAP" id="MF_00303">
    <property type="entry name" value="Trigger_factor_Tig"/>
    <property type="match status" value="1"/>
</dbReference>
<keyword evidence="7 12" id="KW-0143">Chaperone</keyword>
<evidence type="ECO:0000256" key="8">
    <source>
        <dbReference type="ARBA" id="ARBA00023235"/>
    </source>
</evidence>
<dbReference type="NCBIfam" id="TIGR00115">
    <property type="entry name" value="tig"/>
    <property type="match status" value="1"/>
</dbReference>
<proteinExistence type="inferred from homology"/>
<comment type="similarity">
    <text evidence="2 12 14">Belongs to the FKBP-type PPIase family. Tig subfamily.</text>
</comment>
<dbReference type="EMBL" id="JBCITM010000004">
    <property type="protein sequence ID" value="MEN1760019.1"/>
    <property type="molecule type" value="Genomic_DNA"/>
</dbReference>
<comment type="subcellular location">
    <subcellularLocation>
        <location evidence="12">Cytoplasm</location>
    </subcellularLocation>
    <text evidence="12">About half TF is bound to the ribosome near the polypeptide exit tunnel while the other half is free in the cytoplasm.</text>
</comment>
<protein>
    <recommendedName>
        <fullName evidence="4 12">Trigger factor</fullName>
        <shortName evidence="12">TF</shortName>
        <ecNumber evidence="3 12">5.2.1.8</ecNumber>
    </recommendedName>
    <alternativeName>
        <fullName evidence="11 12">PPIase</fullName>
    </alternativeName>
</protein>
<dbReference type="Gene3D" id="1.10.3120.10">
    <property type="entry name" value="Trigger factor, C-terminal domain"/>
    <property type="match status" value="1"/>
</dbReference>
<evidence type="ECO:0000313" key="17">
    <source>
        <dbReference type="Proteomes" id="UP001407405"/>
    </source>
</evidence>
<evidence type="ECO:0000313" key="16">
    <source>
        <dbReference type="EMBL" id="MEN1760019.1"/>
    </source>
</evidence>
<dbReference type="RefSeq" id="WP_343185342.1">
    <property type="nucleotide sequence ID" value="NZ_JBCITM010000004.1"/>
</dbReference>
<dbReference type="PANTHER" id="PTHR30560:SF3">
    <property type="entry name" value="TRIGGER FACTOR-LIKE PROTEIN TIG, CHLOROPLASTIC"/>
    <property type="match status" value="1"/>
</dbReference>
<dbReference type="InterPro" id="IPR046357">
    <property type="entry name" value="PPIase_dom_sf"/>
</dbReference>
<dbReference type="Proteomes" id="UP001407405">
    <property type="component" value="Unassembled WGS sequence"/>
</dbReference>
<keyword evidence="8 12" id="KW-0413">Isomerase</keyword>
<dbReference type="PANTHER" id="PTHR30560">
    <property type="entry name" value="TRIGGER FACTOR CHAPERONE AND PEPTIDYL-PROLYL CIS/TRANS ISOMERASE"/>
    <property type="match status" value="1"/>
</dbReference>
<dbReference type="GO" id="GO:0003755">
    <property type="term" value="F:peptidyl-prolyl cis-trans isomerase activity"/>
    <property type="evidence" value="ECO:0007669"/>
    <property type="project" value="UniProtKB-EC"/>
</dbReference>
<dbReference type="InterPro" id="IPR008881">
    <property type="entry name" value="Trigger_fac_ribosome-bd_bac"/>
</dbReference>
<evidence type="ECO:0000256" key="13">
    <source>
        <dbReference type="PROSITE-ProRule" id="PRU00277"/>
    </source>
</evidence>
<keyword evidence="17" id="KW-1185">Reference proteome</keyword>
<evidence type="ECO:0000256" key="10">
    <source>
        <dbReference type="ARBA" id="ARBA00024849"/>
    </source>
</evidence>
<dbReference type="EC" id="5.2.1.8" evidence="3 12"/>
<gene>
    <name evidence="12 16" type="primary">tig</name>
    <name evidence="16" type="ORF">AAIG11_06025</name>
</gene>
<dbReference type="Gene3D" id="3.10.50.40">
    <property type="match status" value="1"/>
</dbReference>
<accession>A0ABU9VSG7</accession>
<evidence type="ECO:0000256" key="6">
    <source>
        <dbReference type="ARBA" id="ARBA00023110"/>
    </source>
</evidence>
<sequence>MSSEIIKQEENQISLRITVSPEKFEEAVNKAYHKMRGRFNIPGFRKGKAPRKIVELNYGPEIFYEEAINFAFPDAYESALETLNLDPVDHPQVDIEQMEKGKEVIFIADIEVMPEILVEGYKGVEVEKVLYTSDEASIEAELKGMQEKNARMITIDDRPVKEGDQVQLDYEGSVEGELFEGGKAEGHTLEIGSGRFIPGFEEQLVGLSTGDEAAITVTFPEDYHAEELAGKEAAFKVKINEIKEKELPELDDEFAKDVSEFDTLDDLRSDLRSKQEAAAKEREDRELRNAVVKTVADKVAVTIPDAVVNRQVDRMMQDFGYQMSSQGLGMEMYYQITGSSEEDLRERMRSDAERQVKEQLVLEKITEMESITADEAEIDEEIARVAEQYGQEVEKFRETAAKHDTKIFADNVILRKTIDFLVENATIKEKAAEAPAETEEETAE</sequence>
<evidence type="ECO:0000256" key="5">
    <source>
        <dbReference type="ARBA" id="ARBA00022618"/>
    </source>
</evidence>
<evidence type="ECO:0000256" key="7">
    <source>
        <dbReference type="ARBA" id="ARBA00023186"/>
    </source>
</evidence>
<keyword evidence="5 12" id="KW-0132">Cell division</keyword>
<evidence type="ECO:0000256" key="12">
    <source>
        <dbReference type="HAMAP-Rule" id="MF_00303"/>
    </source>
</evidence>
<comment type="catalytic activity">
    <reaction evidence="1 12 13">
        <text>[protein]-peptidylproline (omega=180) = [protein]-peptidylproline (omega=0)</text>
        <dbReference type="Rhea" id="RHEA:16237"/>
        <dbReference type="Rhea" id="RHEA-COMP:10747"/>
        <dbReference type="Rhea" id="RHEA-COMP:10748"/>
        <dbReference type="ChEBI" id="CHEBI:83833"/>
        <dbReference type="ChEBI" id="CHEBI:83834"/>
        <dbReference type="EC" id="5.2.1.8"/>
    </reaction>
</comment>
<evidence type="ECO:0000256" key="1">
    <source>
        <dbReference type="ARBA" id="ARBA00000971"/>
    </source>
</evidence>
<evidence type="ECO:0000256" key="9">
    <source>
        <dbReference type="ARBA" id="ARBA00023306"/>
    </source>
</evidence>
<dbReference type="InterPro" id="IPR037041">
    <property type="entry name" value="Trigger_fac_C_sf"/>
</dbReference>
<dbReference type="PIRSF" id="PIRSF003095">
    <property type="entry name" value="Trigger_factor"/>
    <property type="match status" value="1"/>
</dbReference>
<comment type="caution">
    <text evidence="16">The sequence shown here is derived from an EMBL/GenBank/DDBJ whole genome shotgun (WGS) entry which is preliminary data.</text>
</comment>
<dbReference type="Gene3D" id="3.30.70.1050">
    <property type="entry name" value="Trigger factor ribosome-binding domain"/>
    <property type="match status" value="1"/>
</dbReference>
<keyword evidence="9 12" id="KW-0131">Cell cycle</keyword>
<evidence type="ECO:0000256" key="2">
    <source>
        <dbReference type="ARBA" id="ARBA00005464"/>
    </source>
</evidence>
<keyword evidence="6 12" id="KW-0697">Rotamase</keyword>
<dbReference type="SUPFAM" id="SSF54534">
    <property type="entry name" value="FKBP-like"/>
    <property type="match status" value="1"/>
</dbReference>
<comment type="function">
    <text evidence="10 12">Involved in protein export. Acts as a chaperone by maintaining the newly synthesized protein in an open conformation. Functions as a peptidyl-prolyl cis-trans isomerase.</text>
</comment>
<evidence type="ECO:0000256" key="4">
    <source>
        <dbReference type="ARBA" id="ARBA00016902"/>
    </source>
</evidence>
<dbReference type="SUPFAM" id="SSF102735">
    <property type="entry name" value="Trigger factor ribosome-binding domain"/>
    <property type="match status" value="1"/>
</dbReference>
<dbReference type="Pfam" id="PF00254">
    <property type="entry name" value="FKBP_C"/>
    <property type="match status" value="1"/>
</dbReference>
<reference evidence="16 17" key="1">
    <citation type="submission" date="2024-04" db="EMBL/GenBank/DDBJ databases">
        <title>Genome sequencing and metabolic network reconstruction of aminoacids and betaine degradation by Anoxynatronum sibiricum.</title>
        <authorList>
            <person name="Detkova E.N."/>
            <person name="Boltjanskaja Y.V."/>
            <person name="Mardanov A.V."/>
            <person name="Kevbrin V."/>
        </authorList>
    </citation>
    <scope>NUCLEOTIDE SEQUENCE [LARGE SCALE GENOMIC DNA]</scope>
    <source>
        <strain evidence="16 17">Z-7981</strain>
    </source>
</reference>
<feature type="domain" description="PPIase FKBP-type" evidence="15">
    <location>
        <begin position="163"/>
        <end position="251"/>
    </location>
</feature>
<dbReference type="InterPro" id="IPR036611">
    <property type="entry name" value="Trigger_fac_ribosome-bd_sf"/>
</dbReference>
<dbReference type="InterPro" id="IPR027304">
    <property type="entry name" value="Trigger_fact/SurA_dom_sf"/>
</dbReference>
<dbReference type="SUPFAM" id="SSF109998">
    <property type="entry name" value="Triger factor/SurA peptide-binding domain-like"/>
    <property type="match status" value="1"/>
</dbReference>
<name>A0ABU9VSG7_9CLOT</name>